<dbReference type="EMBL" id="AWWV01008373">
    <property type="protein sequence ID" value="OMO91010.1"/>
    <property type="molecule type" value="Genomic_DNA"/>
</dbReference>
<organism evidence="2 3">
    <name type="scientific">Corchorus capsularis</name>
    <name type="common">Jute</name>
    <dbReference type="NCBI Taxonomy" id="210143"/>
    <lineage>
        <taxon>Eukaryota</taxon>
        <taxon>Viridiplantae</taxon>
        <taxon>Streptophyta</taxon>
        <taxon>Embryophyta</taxon>
        <taxon>Tracheophyta</taxon>
        <taxon>Spermatophyta</taxon>
        <taxon>Magnoliopsida</taxon>
        <taxon>eudicotyledons</taxon>
        <taxon>Gunneridae</taxon>
        <taxon>Pentapetalae</taxon>
        <taxon>rosids</taxon>
        <taxon>malvids</taxon>
        <taxon>Malvales</taxon>
        <taxon>Malvaceae</taxon>
        <taxon>Grewioideae</taxon>
        <taxon>Apeibeae</taxon>
        <taxon>Corchorus</taxon>
    </lineage>
</organism>
<dbReference type="AlphaFoldDB" id="A0A1R3J884"/>
<evidence type="ECO:0000256" key="1">
    <source>
        <dbReference type="SAM" id="MobiDB-lite"/>
    </source>
</evidence>
<sequence>RFTSSPKLQRRPRSLLLSRSPANQVPTNPTPKSYT</sequence>
<name>A0A1R3J884_COCAP</name>
<dbReference type="Gramene" id="OMO91010">
    <property type="protein sequence ID" value="OMO91010"/>
    <property type="gene ID" value="CCACVL1_07236"/>
</dbReference>
<feature type="non-terminal residue" evidence="2">
    <location>
        <position position="1"/>
    </location>
</feature>
<proteinExistence type="predicted"/>
<feature type="compositionally biased region" description="Polar residues" evidence="1">
    <location>
        <begin position="22"/>
        <end position="35"/>
    </location>
</feature>
<comment type="caution">
    <text evidence="2">The sequence shown here is derived from an EMBL/GenBank/DDBJ whole genome shotgun (WGS) entry which is preliminary data.</text>
</comment>
<keyword evidence="3" id="KW-1185">Reference proteome</keyword>
<evidence type="ECO:0000313" key="2">
    <source>
        <dbReference type="EMBL" id="OMO91010.1"/>
    </source>
</evidence>
<accession>A0A1R3J884</accession>
<feature type="region of interest" description="Disordered" evidence="1">
    <location>
        <begin position="1"/>
        <end position="35"/>
    </location>
</feature>
<protein>
    <submittedName>
        <fullName evidence="2">Uncharacterized protein</fullName>
    </submittedName>
</protein>
<reference evidence="2 3" key="1">
    <citation type="submission" date="2013-09" db="EMBL/GenBank/DDBJ databases">
        <title>Corchorus capsularis genome sequencing.</title>
        <authorList>
            <person name="Alam M."/>
            <person name="Haque M.S."/>
            <person name="Islam M.S."/>
            <person name="Emdad E.M."/>
            <person name="Islam M.M."/>
            <person name="Ahmed B."/>
            <person name="Halim A."/>
            <person name="Hossen Q.M.M."/>
            <person name="Hossain M.Z."/>
            <person name="Ahmed R."/>
            <person name="Khan M.M."/>
            <person name="Islam R."/>
            <person name="Rashid M.M."/>
            <person name="Khan S.A."/>
            <person name="Rahman M.S."/>
            <person name="Alam M."/>
        </authorList>
    </citation>
    <scope>NUCLEOTIDE SEQUENCE [LARGE SCALE GENOMIC DNA]</scope>
    <source>
        <strain evidence="3">cv. CVL-1</strain>
        <tissue evidence="2">Whole seedling</tissue>
    </source>
</reference>
<gene>
    <name evidence="2" type="ORF">CCACVL1_07236</name>
</gene>
<evidence type="ECO:0000313" key="3">
    <source>
        <dbReference type="Proteomes" id="UP000188268"/>
    </source>
</evidence>
<feature type="non-terminal residue" evidence="2">
    <location>
        <position position="35"/>
    </location>
</feature>
<dbReference type="Proteomes" id="UP000188268">
    <property type="component" value="Unassembled WGS sequence"/>
</dbReference>